<proteinExistence type="predicted"/>
<dbReference type="Gramene" id="KGN53816">
    <property type="protein sequence ID" value="KGN53816"/>
    <property type="gene ID" value="Csa_4G141240"/>
</dbReference>
<keyword evidence="6" id="KW-1185">Reference proteome</keyword>
<reference evidence="5 6" key="4">
    <citation type="journal article" date="2011" name="BMC Genomics">
        <title>RNA-Seq improves annotation of protein-coding genes in the cucumber genome.</title>
        <authorList>
            <person name="Li Z."/>
            <person name="Zhang Z."/>
            <person name="Yan P."/>
            <person name="Huang S."/>
            <person name="Fei Z."/>
            <person name="Lin K."/>
        </authorList>
    </citation>
    <scope>NUCLEOTIDE SEQUENCE [LARGE SCALE GENOMIC DNA]</scope>
    <source>
        <strain evidence="6">cv. 9930</strain>
    </source>
</reference>
<protein>
    <recommendedName>
        <fullName evidence="4">Bifunctional inhibitor/plant lipid transfer protein/seed storage helical domain-containing protein</fullName>
    </recommendedName>
</protein>
<feature type="domain" description="Bifunctional inhibitor/plant lipid transfer protein/seed storage helical" evidence="4">
    <location>
        <begin position="31"/>
        <end position="96"/>
    </location>
</feature>
<keyword evidence="3" id="KW-0732">Signal</keyword>
<dbReference type="InterPro" id="IPR033872">
    <property type="entry name" value="nsLTP2"/>
</dbReference>
<gene>
    <name evidence="5" type="ORF">Csa_4G141240</name>
</gene>
<dbReference type="EMBL" id="CM002925">
    <property type="protein sequence ID" value="KGN53816.1"/>
    <property type="molecule type" value="Genomic_DNA"/>
</dbReference>
<name>A0A0A0L100_CUCSA</name>
<feature type="signal peptide" evidence="3">
    <location>
        <begin position="1"/>
        <end position="28"/>
    </location>
</feature>
<keyword evidence="2" id="KW-0446">Lipid-binding</keyword>
<evidence type="ECO:0000313" key="6">
    <source>
        <dbReference type="Proteomes" id="UP000029981"/>
    </source>
</evidence>
<organism evidence="5 6">
    <name type="scientific">Cucumis sativus</name>
    <name type="common">Cucumber</name>
    <dbReference type="NCBI Taxonomy" id="3659"/>
    <lineage>
        <taxon>Eukaryota</taxon>
        <taxon>Viridiplantae</taxon>
        <taxon>Streptophyta</taxon>
        <taxon>Embryophyta</taxon>
        <taxon>Tracheophyta</taxon>
        <taxon>Spermatophyta</taxon>
        <taxon>Magnoliopsida</taxon>
        <taxon>eudicotyledons</taxon>
        <taxon>Gunneridae</taxon>
        <taxon>Pentapetalae</taxon>
        <taxon>rosids</taxon>
        <taxon>fabids</taxon>
        <taxon>Cucurbitales</taxon>
        <taxon>Cucurbitaceae</taxon>
        <taxon>Benincaseae</taxon>
        <taxon>Cucumis</taxon>
    </lineage>
</organism>
<dbReference type="CDD" id="cd01959">
    <property type="entry name" value="nsLTP2"/>
    <property type="match status" value="1"/>
</dbReference>
<dbReference type="Gene3D" id="1.10.110.10">
    <property type="entry name" value="Plant lipid-transfer and hydrophobic proteins"/>
    <property type="match status" value="1"/>
</dbReference>
<dbReference type="STRING" id="3659.A0A0A0L100"/>
<reference evidence="5 6" key="2">
    <citation type="journal article" date="2009" name="PLoS ONE">
        <title>An integrated genetic and cytogenetic map of the cucumber genome.</title>
        <authorList>
            <person name="Ren Y."/>
            <person name="Zhang Z."/>
            <person name="Liu J."/>
            <person name="Staub J.E."/>
            <person name="Han Y."/>
            <person name="Cheng Z."/>
            <person name="Li X."/>
            <person name="Lu J."/>
            <person name="Miao H."/>
            <person name="Kang H."/>
            <person name="Xie B."/>
            <person name="Gu X."/>
            <person name="Wang X."/>
            <person name="Du Y."/>
            <person name="Jin W."/>
            <person name="Huang S."/>
        </authorList>
    </citation>
    <scope>NUCLEOTIDE SEQUENCE [LARGE SCALE GENOMIC DNA]</scope>
    <source>
        <strain evidence="6">cv. 9930</strain>
    </source>
</reference>
<sequence length="96" mass="10009">MKNLGFTSLPLLVVAMAALITGARVADAITCNTMGLSPCIGAMTSTAPPSTTCCSKLREQQPCFCQYMKNPSLGGYVKSARAKAIISSCGVPYPKC</sequence>
<dbReference type="PANTHER" id="PTHR33214:SF69">
    <property type="entry name" value="BIFUNCTIONAL INHIBITOR_LIPID-TRANSFER PROTEIN_SEED STORAGE 2S ALBUMIN SUPERFAMILY PROTEIN"/>
    <property type="match status" value="1"/>
</dbReference>
<dbReference type="GO" id="GO:0008289">
    <property type="term" value="F:lipid binding"/>
    <property type="evidence" value="ECO:0007669"/>
    <property type="project" value="UniProtKB-KW"/>
</dbReference>
<dbReference type="OMA" id="CKPTELN"/>
<dbReference type="PANTHER" id="PTHR33214">
    <property type="entry name" value="BIFUNCTIONAL INHIBITOR/LIPID-TRANSFER PROTEIN/SEED STORAGE 2S ALBUMIN SUPERFAMILY PROTEIN"/>
    <property type="match status" value="1"/>
</dbReference>
<evidence type="ECO:0000256" key="3">
    <source>
        <dbReference type="SAM" id="SignalP"/>
    </source>
</evidence>
<reference evidence="5 6" key="3">
    <citation type="journal article" date="2010" name="BMC Genomics">
        <title>Transcriptome sequencing and comparative analysis of cucumber flowers with different sex types.</title>
        <authorList>
            <person name="Guo S."/>
            <person name="Zheng Y."/>
            <person name="Joung J.G."/>
            <person name="Liu S."/>
            <person name="Zhang Z."/>
            <person name="Crasta O.R."/>
            <person name="Sobral B.W."/>
            <person name="Xu Y."/>
            <person name="Huang S."/>
            <person name="Fei Z."/>
        </authorList>
    </citation>
    <scope>NUCLEOTIDE SEQUENCE [LARGE SCALE GENOMIC DNA]</scope>
    <source>
        <strain evidence="6">cv. 9930</strain>
    </source>
</reference>
<keyword evidence="1" id="KW-0813">Transport</keyword>
<dbReference type="InterPro" id="IPR036312">
    <property type="entry name" value="Bifun_inhib/LTP/seed_sf"/>
</dbReference>
<dbReference type="GO" id="GO:0006869">
    <property type="term" value="P:lipid transport"/>
    <property type="evidence" value="ECO:0007669"/>
    <property type="project" value="InterPro"/>
</dbReference>
<evidence type="ECO:0000256" key="2">
    <source>
        <dbReference type="ARBA" id="ARBA00023121"/>
    </source>
</evidence>
<dbReference type="SMART" id="SM00499">
    <property type="entry name" value="AAI"/>
    <property type="match status" value="1"/>
</dbReference>
<dbReference type="InterPro" id="IPR016140">
    <property type="entry name" value="Bifunc_inhib/LTP/seed_store"/>
</dbReference>
<evidence type="ECO:0000313" key="5">
    <source>
        <dbReference type="EMBL" id="KGN53816.1"/>
    </source>
</evidence>
<dbReference type="SUPFAM" id="SSF47699">
    <property type="entry name" value="Bifunctional inhibitor/lipid-transfer protein/seed storage 2S albumin"/>
    <property type="match status" value="1"/>
</dbReference>
<dbReference type="Pfam" id="PF00234">
    <property type="entry name" value="Tryp_alpha_amyl"/>
    <property type="match status" value="1"/>
</dbReference>
<feature type="chain" id="PRO_5001972684" description="Bifunctional inhibitor/plant lipid transfer protein/seed storage helical domain-containing protein" evidence="3">
    <location>
        <begin position="29"/>
        <end position="96"/>
    </location>
</feature>
<dbReference type="Proteomes" id="UP000029981">
    <property type="component" value="Chromosome 4"/>
</dbReference>
<evidence type="ECO:0000259" key="4">
    <source>
        <dbReference type="SMART" id="SM00499"/>
    </source>
</evidence>
<evidence type="ECO:0000256" key="1">
    <source>
        <dbReference type="ARBA" id="ARBA00022448"/>
    </source>
</evidence>
<dbReference type="AlphaFoldDB" id="A0A0A0L100"/>
<accession>A0A0A0L100</accession>
<reference evidence="5 6" key="1">
    <citation type="journal article" date="2009" name="Nat. Genet.">
        <title>The genome of the cucumber, Cucumis sativus L.</title>
        <authorList>
            <person name="Huang S."/>
            <person name="Li R."/>
            <person name="Zhang Z."/>
            <person name="Li L."/>
            <person name="Gu X."/>
            <person name="Fan W."/>
            <person name="Lucas W.J."/>
            <person name="Wang X."/>
            <person name="Xie B."/>
            <person name="Ni P."/>
            <person name="Ren Y."/>
            <person name="Zhu H."/>
            <person name="Li J."/>
            <person name="Lin K."/>
            <person name="Jin W."/>
            <person name="Fei Z."/>
            <person name="Li G."/>
            <person name="Staub J."/>
            <person name="Kilian A."/>
            <person name="van der Vossen E.A."/>
            <person name="Wu Y."/>
            <person name="Guo J."/>
            <person name="He J."/>
            <person name="Jia Z."/>
            <person name="Ren Y."/>
            <person name="Tian G."/>
            <person name="Lu Y."/>
            <person name="Ruan J."/>
            <person name="Qian W."/>
            <person name="Wang M."/>
            <person name="Huang Q."/>
            <person name="Li B."/>
            <person name="Xuan Z."/>
            <person name="Cao J."/>
            <person name="Asan"/>
            <person name="Wu Z."/>
            <person name="Zhang J."/>
            <person name="Cai Q."/>
            <person name="Bai Y."/>
            <person name="Zhao B."/>
            <person name="Han Y."/>
            <person name="Li Y."/>
            <person name="Li X."/>
            <person name="Wang S."/>
            <person name="Shi Q."/>
            <person name="Liu S."/>
            <person name="Cho W.K."/>
            <person name="Kim J.Y."/>
            <person name="Xu Y."/>
            <person name="Heller-Uszynska K."/>
            <person name="Miao H."/>
            <person name="Cheng Z."/>
            <person name="Zhang S."/>
            <person name="Wu J."/>
            <person name="Yang Y."/>
            <person name="Kang H."/>
            <person name="Li M."/>
            <person name="Liang H."/>
            <person name="Ren X."/>
            <person name="Shi Z."/>
            <person name="Wen M."/>
            <person name="Jian M."/>
            <person name="Yang H."/>
            <person name="Zhang G."/>
            <person name="Yang Z."/>
            <person name="Chen R."/>
            <person name="Liu S."/>
            <person name="Li J."/>
            <person name="Ma L."/>
            <person name="Liu H."/>
            <person name="Zhou Y."/>
            <person name="Zhao J."/>
            <person name="Fang X."/>
            <person name="Li G."/>
            <person name="Fang L."/>
            <person name="Li Y."/>
            <person name="Liu D."/>
            <person name="Zheng H."/>
            <person name="Zhang Y."/>
            <person name="Qin N."/>
            <person name="Li Z."/>
            <person name="Yang G."/>
            <person name="Yang S."/>
            <person name="Bolund L."/>
            <person name="Kristiansen K."/>
            <person name="Zheng H."/>
            <person name="Li S."/>
            <person name="Zhang X."/>
            <person name="Yang H."/>
            <person name="Wang J."/>
            <person name="Sun R."/>
            <person name="Zhang B."/>
            <person name="Jiang S."/>
            <person name="Wang J."/>
            <person name="Du Y."/>
            <person name="Li S."/>
        </authorList>
    </citation>
    <scope>NUCLEOTIDE SEQUENCE [LARGE SCALE GENOMIC DNA]</scope>
    <source>
        <strain evidence="6">cv. 9930</strain>
    </source>
</reference>